<evidence type="ECO:0000313" key="3">
    <source>
        <dbReference type="EMBL" id="MBK1855417.1"/>
    </source>
</evidence>
<dbReference type="InterPro" id="IPR038607">
    <property type="entry name" value="PhoD-like_sf"/>
</dbReference>
<dbReference type="SUPFAM" id="SSF56300">
    <property type="entry name" value="Metallo-dependent phosphatases"/>
    <property type="match status" value="1"/>
</dbReference>
<proteinExistence type="predicted"/>
<dbReference type="InterPro" id="IPR018946">
    <property type="entry name" value="PhoD-like_MPP"/>
</dbReference>
<comment type="caution">
    <text evidence="3">The sequence shown here is derived from an EMBL/GenBank/DDBJ whole genome shotgun (WGS) entry which is preliminary data.</text>
</comment>
<dbReference type="AlphaFoldDB" id="A0AAE2V8D9"/>
<sequence>MKSLFVFLAACTAVAPCLAKVPGPKDPKFVSLREAHDGRTVIDLKILNQFEDQPKEVQAFYTEARAAILAEDADQLAKVCQKYGHAIIGSPMLGTISDSGVSIKVHSPVPTGLKVVLSASGSQQEFVQDDKKRINTVACSGLKADTAYSYEIFNDQGVSLGSGKFTTAPAAGSAASYKIAIGADFHKIGLHRPELLDMVRQRGNRAMVLLGDLAVDGRKTIPTRNIDYLLRDVSPVWQRLAANVPTYTSWDDHDYFGNDTSGDYHAKSSTPIPVKAMRKNWKRMWNNPESDIPREGIYFQTVIGDTQLIMLDTRSCRSHEKQGQLYSFLGKDQTDWLKKTLKESQSPVILISSGTMWSDYISQGKDSWGTWDREGREEIYQLIDGLEDKKVLLFSGDRHGAHAFRIKRPNGKDLIEFGVGALGGVPGGGVAKDRSTQLFAYRGVGFWALGELEFRVENGQHKVTFRLIDPEGKILEKVEI</sequence>
<dbReference type="RefSeq" id="WP_309490030.1">
    <property type="nucleotide sequence ID" value="NZ_JAENIG010000006.1"/>
</dbReference>
<gene>
    <name evidence="3" type="ORF">JIN83_10635</name>
</gene>
<accession>A0AAE2V8D9</accession>
<reference evidence="3" key="1">
    <citation type="submission" date="2021-01" db="EMBL/GenBank/DDBJ databases">
        <title>Modified the classification status of verrucomicrobia.</title>
        <authorList>
            <person name="Feng X."/>
        </authorList>
    </citation>
    <scope>NUCLEOTIDE SEQUENCE</scope>
    <source>
        <strain evidence="3">5K15</strain>
    </source>
</reference>
<dbReference type="InterPro" id="IPR029052">
    <property type="entry name" value="Metallo-depent_PP-like"/>
</dbReference>
<evidence type="ECO:0000259" key="2">
    <source>
        <dbReference type="Pfam" id="PF09423"/>
    </source>
</evidence>
<keyword evidence="4" id="KW-1185">Reference proteome</keyword>
<feature type="domain" description="PhoD-like phosphatase metallophosphatase" evidence="2">
    <location>
        <begin position="233"/>
        <end position="423"/>
    </location>
</feature>
<protein>
    <submittedName>
        <fullName evidence="3">Alkaline phosphatase D family protein</fullName>
    </submittedName>
</protein>
<feature type="chain" id="PRO_5042134490" evidence="1">
    <location>
        <begin position="20"/>
        <end position="480"/>
    </location>
</feature>
<organism evidence="3 4">
    <name type="scientific">Oceaniferula flava</name>
    <dbReference type="NCBI Taxonomy" id="2800421"/>
    <lineage>
        <taxon>Bacteria</taxon>
        <taxon>Pseudomonadati</taxon>
        <taxon>Verrucomicrobiota</taxon>
        <taxon>Verrucomicrobiia</taxon>
        <taxon>Verrucomicrobiales</taxon>
        <taxon>Verrucomicrobiaceae</taxon>
        <taxon>Oceaniferula</taxon>
    </lineage>
</organism>
<dbReference type="Proteomes" id="UP000634206">
    <property type="component" value="Unassembled WGS sequence"/>
</dbReference>
<dbReference type="PANTHER" id="PTHR33987:SF1">
    <property type="entry name" value="CALCINEURIN-LIKE METALLO-PHOSPHOESTERASE SUPERFAMILY PROTEIN"/>
    <property type="match status" value="1"/>
</dbReference>
<dbReference type="PANTHER" id="PTHR33987">
    <property type="entry name" value="CALCINEURIN-LIKE METALLO-PHOSPHOESTERASE SUPERFAMILY PROTEIN"/>
    <property type="match status" value="1"/>
</dbReference>
<feature type="signal peptide" evidence="1">
    <location>
        <begin position="1"/>
        <end position="19"/>
    </location>
</feature>
<dbReference type="Pfam" id="PF09423">
    <property type="entry name" value="PhoD"/>
    <property type="match status" value="1"/>
</dbReference>
<keyword evidence="1" id="KW-0732">Signal</keyword>
<name>A0AAE2V8D9_9BACT</name>
<dbReference type="EMBL" id="JAENIG010000006">
    <property type="protein sequence ID" value="MBK1855417.1"/>
    <property type="molecule type" value="Genomic_DNA"/>
</dbReference>
<evidence type="ECO:0000313" key="4">
    <source>
        <dbReference type="Proteomes" id="UP000634206"/>
    </source>
</evidence>
<evidence type="ECO:0000256" key="1">
    <source>
        <dbReference type="SAM" id="SignalP"/>
    </source>
</evidence>
<dbReference type="Gene3D" id="3.60.21.70">
    <property type="entry name" value="PhoD-like phosphatase"/>
    <property type="match status" value="1"/>
</dbReference>